<accession>A0ABS8KDX8</accession>
<reference evidence="1 2" key="1">
    <citation type="submission" date="2021-11" db="EMBL/GenBank/DDBJ databases">
        <authorList>
            <person name="Oh E.-T."/>
            <person name="Kim S.-B."/>
        </authorList>
    </citation>
    <scope>NUCLEOTIDE SEQUENCE [LARGE SCALE GENOMIC DNA]</scope>
    <source>
        <strain evidence="1 2">MMS20-SJTN17</strain>
    </source>
</reference>
<evidence type="ECO:0000313" key="2">
    <source>
        <dbReference type="Proteomes" id="UP001430614"/>
    </source>
</evidence>
<sequence>MVTGGTLENITSLEYAMANKPQWRTLLSLTLLSLAMIGNVARAESIPIVTGQQWMASTEDQKKAYLIGISNVIDVERAYAGNTANSDDIAQRFGKGMQGQTLDSVRQGLDSYYAANPTMIQHPVIETLWFQMVVPGLKKNQ</sequence>
<organism evidence="1 2">
    <name type="scientific">Paraburkholderia translucens</name>
    <dbReference type="NCBI Taxonomy" id="2886945"/>
    <lineage>
        <taxon>Bacteria</taxon>
        <taxon>Pseudomonadati</taxon>
        <taxon>Pseudomonadota</taxon>
        <taxon>Betaproteobacteria</taxon>
        <taxon>Burkholderiales</taxon>
        <taxon>Burkholderiaceae</taxon>
        <taxon>Paraburkholderia</taxon>
    </lineage>
</organism>
<dbReference type="RefSeq" id="WP_230561461.1">
    <property type="nucleotide sequence ID" value="NZ_JAJITC010000005.1"/>
</dbReference>
<comment type="caution">
    <text evidence="1">The sequence shown here is derived from an EMBL/GenBank/DDBJ whole genome shotgun (WGS) entry which is preliminary data.</text>
</comment>
<proteinExistence type="predicted"/>
<dbReference type="Proteomes" id="UP001430614">
    <property type="component" value="Unassembled WGS sequence"/>
</dbReference>
<protein>
    <submittedName>
        <fullName evidence="1">Uncharacterized protein</fullName>
    </submittedName>
</protein>
<gene>
    <name evidence="1" type="ORF">LJ655_12040</name>
</gene>
<keyword evidence="2" id="KW-1185">Reference proteome</keyword>
<dbReference type="EMBL" id="JAJITC010000005">
    <property type="protein sequence ID" value="MCC8402612.1"/>
    <property type="molecule type" value="Genomic_DNA"/>
</dbReference>
<name>A0ABS8KDX8_9BURK</name>
<evidence type="ECO:0000313" key="1">
    <source>
        <dbReference type="EMBL" id="MCC8402612.1"/>
    </source>
</evidence>